<evidence type="ECO:0000256" key="3">
    <source>
        <dbReference type="ARBA" id="ARBA00023295"/>
    </source>
</evidence>
<dbReference type="InterPro" id="IPR050546">
    <property type="entry name" value="Glycosyl_Hydrlase_16"/>
</dbReference>
<evidence type="ECO:0000256" key="7">
    <source>
        <dbReference type="SAM" id="SignalP"/>
    </source>
</evidence>
<gene>
    <name evidence="9" type="ORF">DM02DRAFT_678081</name>
</gene>
<feature type="region of interest" description="Disordered" evidence="6">
    <location>
        <begin position="335"/>
        <end position="406"/>
    </location>
</feature>
<feature type="chain" id="PRO_5016113823" evidence="7">
    <location>
        <begin position="22"/>
        <end position="444"/>
    </location>
</feature>
<organism evidence="9 10">
    <name type="scientific">Periconia macrospinosa</name>
    <dbReference type="NCBI Taxonomy" id="97972"/>
    <lineage>
        <taxon>Eukaryota</taxon>
        <taxon>Fungi</taxon>
        <taxon>Dikarya</taxon>
        <taxon>Ascomycota</taxon>
        <taxon>Pezizomycotina</taxon>
        <taxon>Dothideomycetes</taxon>
        <taxon>Pleosporomycetidae</taxon>
        <taxon>Pleosporales</taxon>
        <taxon>Massarineae</taxon>
        <taxon>Periconiaceae</taxon>
        <taxon>Periconia</taxon>
    </lineage>
</organism>
<evidence type="ECO:0000259" key="8">
    <source>
        <dbReference type="PROSITE" id="PS51762"/>
    </source>
</evidence>
<comment type="similarity">
    <text evidence="4">Belongs to the glycosyl hydrolase 16 family. CRH1 subfamily.</text>
</comment>
<dbReference type="Pfam" id="PF00722">
    <property type="entry name" value="Glyco_hydro_16"/>
    <property type="match status" value="1"/>
</dbReference>
<dbReference type="EMBL" id="KZ805862">
    <property type="protein sequence ID" value="PVH91452.1"/>
    <property type="molecule type" value="Genomic_DNA"/>
</dbReference>
<keyword evidence="10" id="KW-1185">Reference proteome</keyword>
<evidence type="ECO:0000256" key="2">
    <source>
        <dbReference type="ARBA" id="ARBA00022801"/>
    </source>
</evidence>
<dbReference type="PANTHER" id="PTHR10963:SF22">
    <property type="entry name" value="GLYCOSIDASE CRH2-RELATED"/>
    <property type="match status" value="1"/>
</dbReference>
<dbReference type="GO" id="GO:0005975">
    <property type="term" value="P:carbohydrate metabolic process"/>
    <property type="evidence" value="ECO:0007669"/>
    <property type="project" value="InterPro"/>
</dbReference>
<dbReference type="STRING" id="97972.A0A2V1D093"/>
<sequence length="444" mass="46769">MVRPSFTTALAVAALAGSALAQSNAKGTRDKPCPADSPCCGLYGDCGIGAFCLGGCDITMSHSIKSCVPNPICKSGDYKMNSLDDVQDISKYLGDNSKINWQSQGKPLKYKDENLLLTMYEDSDGSLLASTFYVWYGKICARMTSSQGKGVVTAFIMMSDVKDEIDFEWIGADISTVQSNYYSQGAIDYTKTKNLTVDDSTKWHDYCIDWKPEELKWSVDGKEVRTVKKSDTWNSTDNRFAYPQTPARVMISLWPAGKKTNAKGTIDWAGGEIDWHSKYMLSGGYYAAGISSVSVQCYDPPAGAKKNGDKSYKYTDKAATNNTIELSNDIVVLGSLDGSGENPGEASKTQSSSQSTKTALQVPGAIIGGAHQDAPTGSANSGSGGNNGQSSGGNSNGGTAGGEFVQGLNSPASNSFGVSVEPGLGKVGGSALAIVVAILGLIAL</sequence>
<evidence type="ECO:0000313" key="10">
    <source>
        <dbReference type="Proteomes" id="UP000244855"/>
    </source>
</evidence>
<comment type="function">
    <text evidence="5">Dual chitinase/transglycosylase that plays a role in cell wall architecture. Chitinase and transglycosylase activities are coupled. Required for the polysaccharide cross-linking at the septa and the cell wall. More specifically, transfers chitin to 1,6-beta-glucan in the cell wall.</text>
</comment>
<dbReference type="GO" id="GO:0031505">
    <property type="term" value="P:fungal-type cell wall organization"/>
    <property type="evidence" value="ECO:0007669"/>
    <property type="project" value="TreeGrafter"/>
</dbReference>
<keyword evidence="3" id="KW-0326">Glycosidase</keyword>
<dbReference type="GO" id="GO:0004553">
    <property type="term" value="F:hydrolase activity, hydrolyzing O-glycosyl compounds"/>
    <property type="evidence" value="ECO:0007669"/>
    <property type="project" value="InterPro"/>
</dbReference>
<evidence type="ECO:0000256" key="4">
    <source>
        <dbReference type="ARBA" id="ARBA00038074"/>
    </source>
</evidence>
<evidence type="ECO:0000313" key="9">
    <source>
        <dbReference type="EMBL" id="PVH91452.1"/>
    </source>
</evidence>
<keyword evidence="2 9" id="KW-0378">Hydrolase</keyword>
<reference evidence="9 10" key="1">
    <citation type="journal article" date="2018" name="Sci. Rep.">
        <title>Comparative genomics provides insights into the lifestyle and reveals functional heterogeneity of dark septate endophytic fungi.</title>
        <authorList>
            <person name="Knapp D.G."/>
            <person name="Nemeth J.B."/>
            <person name="Barry K."/>
            <person name="Hainaut M."/>
            <person name="Henrissat B."/>
            <person name="Johnson J."/>
            <person name="Kuo A."/>
            <person name="Lim J.H.P."/>
            <person name="Lipzen A."/>
            <person name="Nolan M."/>
            <person name="Ohm R.A."/>
            <person name="Tamas L."/>
            <person name="Grigoriev I.V."/>
            <person name="Spatafora J.W."/>
            <person name="Nagy L.G."/>
            <person name="Kovacs G.M."/>
        </authorList>
    </citation>
    <scope>NUCLEOTIDE SEQUENCE [LARGE SCALE GENOMIC DNA]</scope>
    <source>
        <strain evidence="9 10">DSE2036</strain>
    </source>
</reference>
<proteinExistence type="inferred from homology"/>
<evidence type="ECO:0000256" key="5">
    <source>
        <dbReference type="ARBA" id="ARBA00093308"/>
    </source>
</evidence>
<dbReference type="Proteomes" id="UP000244855">
    <property type="component" value="Unassembled WGS sequence"/>
</dbReference>
<accession>A0A2V1D093</accession>
<dbReference type="Gene3D" id="2.60.120.200">
    <property type="match status" value="1"/>
</dbReference>
<dbReference type="InterPro" id="IPR000757">
    <property type="entry name" value="Beta-glucanase-like"/>
</dbReference>
<name>A0A2V1D093_9PLEO</name>
<feature type="domain" description="GH16" evidence="8">
    <location>
        <begin position="63"/>
        <end position="284"/>
    </location>
</feature>
<evidence type="ECO:0000256" key="6">
    <source>
        <dbReference type="SAM" id="MobiDB-lite"/>
    </source>
</evidence>
<dbReference type="PANTHER" id="PTHR10963">
    <property type="entry name" value="GLYCOSYL HYDROLASE-RELATED"/>
    <property type="match status" value="1"/>
</dbReference>
<dbReference type="PROSITE" id="PS51762">
    <property type="entry name" value="GH16_2"/>
    <property type="match status" value="1"/>
</dbReference>
<evidence type="ECO:0000256" key="1">
    <source>
        <dbReference type="ARBA" id="ARBA00022729"/>
    </source>
</evidence>
<feature type="compositionally biased region" description="Low complexity" evidence="6">
    <location>
        <begin position="347"/>
        <end position="358"/>
    </location>
</feature>
<keyword evidence="1 7" id="KW-0732">Signal</keyword>
<feature type="signal peptide" evidence="7">
    <location>
        <begin position="1"/>
        <end position="21"/>
    </location>
</feature>
<dbReference type="FunFam" id="2.60.120.200:FF:000159">
    <property type="entry name" value="Glycosidase"/>
    <property type="match status" value="1"/>
</dbReference>
<dbReference type="InterPro" id="IPR013320">
    <property type="entry name" value="ConA-like_dom_sf"/>
</dbReference>
<dbReference type="OrthoDB" id="4781at2759"/>
<dbReference type="SUPFAM" id="SSF49899">
    <property type="entry name" value="Concanavalin A-like lectins/glucanases"/>
    <property type="match status" value="1"/>
</dbReference>
<dbReference type="GO" id="GO:0009277">
    <property type="term" value="C:fungal-type cell wall"/>
    <property type="evidence" value="ECO:0007669"/>
    <property type="project" value="TreeGrafter"/>
</dbReference>
<dbReference type="AlphaFoldDB" id="A0A2V1D093"/>
<feature type="compositionally biased region" description="Gly residues" evidence="6">
    <location>
        <begin position="382"/>
        <end position="401"/>
    </location>
</feature>
<dbReference type="GO" id="GO:0016757">
    <property type="term" value="F:glycosyltransferase activity"/>
    <property type="evidence" value="ECO:0007669"/>
    <property type="project" value="TreeGrafter"/>
</dbReference>
<protein>
    <submittedName>
        <fullName evidence="9">Glycoside hydrolase family 16 protein</fullName>
    </submittedName>
</protein>